<dbReference type="Gene3D" id="3.30.565.10">
    <property type="entry name" value="Histidine kinase-like ATPase, C-terminal domain"/>
    <property type="match status" value="1"/>
</dbReference>
<dbReference type="PROSITE" id="PS00622">
    <property type="entry name" value="HTH_LUXR_1"/>
    <property type="match status" value="1"/>
</dbReference>
<evidence type="ECO:0000256" key="1">
    <source>
        <dbReference type="ARBA" id="ARBA00023015"/>
    </source>
</evidence>
<dbReference type="CDD" id="cd06170">
    <property type="entry name" value="LuxR_C_like"/>
    <property type="match status" value="1"/>
</dbReference>
<name>A0A2X4UJE0_9NOCA</name>
<dbReference type="KEGG" id="rcr:NCTC10994_04013"/>
<dbReference type="Pfam" id="PF00196">
    <property type="entry name" value="GerE"/>
    <property type="match status" value="1"/>
</dbReference>
<evidence type="ECO:0000256" key="3">
    <source>
        <dbReference type="ARBA" id="ARBA00023163"/>
    </source>
</evidence>
<dbReference type="STRING" id="1219011.GCA_001895045_01395"/>
<dbReference type="InterPro" id="IPR016032">
    <property type="entry name" value="Sig_transdc_resp-reg_C-effctor"/>
</dbReference>
<keyword evidence="6" id="KW-1185">Reference proteome</keyword>
<evidence type="ECO:0000259" key="4">
    <source>
        <dbReference type="PROSITE" id="PS50043"/>
    </source>
</evidence>
<dbReference type="PRINTS" id="PR00038">
    <property type="entry name" value="HTHLUXR"/>
</dbReference>
<accession>A0A2X4UJE0</accession>
<sequence length="458" mass="48434">MTGKPVTRTAADGTTEYGTEELLAALRDVLVGPLPEIGVRFSTLLSDFVPHTALVVFTRECTGRPRKVAGDPAIVDRVTIAELDRIRCDLSVDRTKRGSVRLAGRDRDAWAVLDRTDTLLVLLPRQGTWTASTPLALTSALFGLVATAIQLQVQSASPAYLAESRAASAERARTVAELTEAHAATLETLLATLRSRDLDDSRARTTARETATAALIGLRSSVDLHRELAEEAVTTAFARMHGELRGLVRHHDLKLDMVAPPVDGRGLPGEIAHAARALARGAVLALSAQAGVHRIRVAWNCDGTSLLVDIRDDGPGDLDALELERRLRDRVDALGGVIDTEATAGWGCRVSVRLPLDLPSPTAEGPALDALSALGSREVEVLGHLVAGRRNRAIAESLGVTEATVKFHVANVLKKLGVSSRGEAAALGSEAGVKAARADAEFFGSGTIREQAAATASS</sequence>
<dbReference type="SUPFAM" id="SSF46894">
    <property type="entry name" value="C-terminal effector domain of the bipartite response regulators"/>
    <property type="match status" value="1"/>
</dbReference>
<keyword evidence="3" id="KW-0804">Transcription</keyword>
<dbReference type="Gene3D" id="1.10.10.10">
    <property type="entry name" value="Winged helix-like DNA-binding domain superfamily/Winged helix DNA-binding domain"/>
    <property type="match status" value="1"/>
</dbReference>
<dbReference type="Proteomes" id="UP000249091">
    <property type="component" value="Chromosome 1"/>
</dbReference>
<dbReference type="AlphaFoldDB" id="A0A2X4UJE0"/>
<evidence type="ECO:0000256" key="2">
    <source>
        <dbReference type="ARBA" id="ARBA00023125"/>
    </source>
</evidence>
<dbReference type="GO" id="GO:0003677">
    <property type="term" value="F:DNA binding"/>
    <property type="evidence" value="ECO:0007669"/>
    <property type="project" value="UniProtKB-KW"/>
</dbReference>
<protein>
    <submittedName>
        <fullName evidence="5">LuxR family transcriptional regulator</fullName>
    </submittedName>
</protein>
<dbReference type="SUPFAM" id="SSF55874">
    <property type="entry name" value="ATPase domain of HSP90 chaperone/DNA topoisomerase II/histidine kinase"/>
    <property type="match status" value="1"/>
</dbReference>
<dbReference type="GO" id="GO:0006355">
    <property type="term" value="P:regulation of DNA-templated transcription"/>
    <property type="evidence" value="ECO:0007669"/>
    <property type="project" value="InterPro"/>
</dbReference>
<proteinExistence type="predicted"/>
<evidence type="ECO:0000313" key="5">
    <source>
        <dbReference type="EMBL" id="SQI38771.1"/>
    </source>
</evidence>
<evidence type="ECO:0000313" key="6">
    <source>
        <dbReference type="Proteomes" id="UP000249091"/>
    </source>
</evidence>
<dbReference type="SMART" id="SM00421">
    <property type="entry name" value="HTH_LUXR"/>
    <property type="match status" value="1"/>
</dbReference>
<dbReference type="PANTHER" id="PTHR44688:SF16">
    <property type="entry name" value="DNA-BINDING TRANSCRIPTIONAL ACTIVATOR DEVR_DOSR"/>
    <property type="match status" value="1"/>
</dbReference>
<dbReference type="InterPro" id="IPR036890">
    <property type="entry name" value="HATPase_C_sf"/>
</dbReference>
<keyword evidence="1" id="KW-0805">Transcription regulation</keyword>
<organism evidence="5 6">
    <name type="scientific">Rhodococcus coprophilus</name>
    <dbReference type="NCBI Taxonomy" id="38310"/>
    <lineage>
        <taxon>Bacteria</taxon>
        <taxon>Bacillati</taxon>
        <taxon>Actinomycetota</taxon>
        <taxon>Actinomycetes</taxon>
        <taxon>Mycobacteriales</taxon>
        <taxon>Nocardiaceae</taxon>
        <taxon>Rhodococcus</taxon>
    </lineage>
</organism>
<gene>
    <name evidence="5" type="ORF">NCTC10994_04013</name>
</gene>
<dbReference type="PROSITE" id="PS50043">
    <property type="entry name" value="HTH_LUXR_2"/>
    <property type="match status" value="1"/>
</dbReference>
<keyword evidence="2" id="KW-0238">DNA-binding</keyword>
<reference evidence="5 6" key="1">
    <citation type="submission" date="2018-06" db="EMBL/GenBank/DDBJ databases">
        <authorList>
            <consortium name="Pathogen Informatics"/>
            <person name="Doyle S."/>
        </authorList>
    </citation>
    <scope>NUCLEOTIDE SEQUENCE [LARGE SCALE GENOMIC DNA]</scope>
    <source>
        <strain evidence="5 6">NCTC10994</strain>
    </source>
</reference>
<dbReference type="EMBL" id="LS483468">
    <property type="protein sequence ID" value="SQI38771.1"/>
    <property type="molecule type" value="Genomic_DNA"/>
</dbReference>
<dbReference type="PANTHER" id="PTHR44688">
    <property type="entry name" value="DNA-BINDING TRANSCRIPTIONAL ACTIVATOR DEVR_DOSR"/>
    <property type="match status" value="1"/>
</dbReference>
<dbReference type="InterPro" id="IPR000792">
    <property type="entry name" value="Tscrpt_reg_LuxR_C"/>
</dbReference>
<feature type="domain" description="HTH luxR-type" evidence="4">
    <location>
        <begin position="367"/>
        <end position="432"/>
    </location>
</feature>
<dbReference type="InterPro" id="IPR036388">
    <property type="entry name" value="WH-like_DNA-bd_sf"/>
</dbReference>